<accession>A0A6J5LA33</accession>
<evidence type="ECO:0000313" key="2">
    <source>
        <dbReference type="EMBL" id="CAB4134971.1"/>
    </source>
</evidence>
<gene>
    <name evidence="1" type="ORF">UFOVP121_37</name>
    <name evidence="2" type="ORF">UFOVP277_42</name>
</gene>
<dbReference type="EMBL" id="LR796293">
    <property type="protein sequence ID" value="CAB4134971.1"/>
    <property type="molecule type" value="Genomic_DNA"/>
</dbReference>
<name>A0A6J5LA33_9CAUD</name>
<sequence>MAKDSVTFDKFSGIKNTITEERLAMGGTDRSGHKLGTELAEAMNVDIDDAGQIRRRRGRTRVGTGNYHSLWQADGHVYVVKNGDLCRLLPNYEAQTLRAAVGADRVSFVKVADSIYFSSRTTSGKIDMPTGVVSDWGHPEDGGQGRWLSPVVNPTDYVPAVRGKLLGAPPNADYLTYFNGRIYLASGKTLWATELYLYDYVDKTRTFISFEADITGVAVVTDGLYVGTTEAVYFLSGAFGSMTRVKLADVGMVAGSMVEVPADIIRGNSGSKNAVMFMTRFGVFSGLDGGIASNLTQSRVEFPVSDRVAPMYRLQDGMNQYVAVAHSGGTPTAASRIGDYVDAEIRRFQGA</sequence>
<protein>
    <submittedName>
        <fullName evidence="1">Uncharacterized protein</fullName>
    </submittedName>
</protein>
<evidence type="ECO:0000313" key="1">
    <source>
        <dbReference type="EMBL" id="CAB4130825.1"/>
    </source>
</evidence>
<proteinExistence type="predicted"/>
<dbReference type="EMBL" id="LR796243">
    <property type="protein sequence ID" value="CAB4130825.1"/>
    <property type="molecule type" value="Genomic_DNA"/>
</dbReference>
<organism evidence="1">
    <name type="scientific">uncultured Caudovirales phage</name>
    <dbReference type="NCBI Taxonomy" id="2100421"/>
    <lineage>
        <taxon>Viruses</taxon>
        <taxon>Duplodnaviria</taxon>
        <taxon>Heunggongvirae</taxon>
        <taxon>Uroviricota</taxon>
        <taxon>Caudoviricetes</taxon>
        <taxon>Peduoviridae</taxon>
        <taxon>Maltschvirus</taxon>
        <taxon>Maltschvirus maltsch</taxon>
    </lineage>
</organism>
<reference evidence="1" key="1">
    <citation type="submission" date="2020-04" db="EMBL/GenBank/DDBJ databases">
        <authorList>
            <person name="Chiriac C."/>
            <person name="Salcher M."/>
            <person name="Ghai R."/>
            <person name="Kavagutti S V."/>
        </authorList>
    </citation>
    <scope>NUCLEOTIDE SEQUENCE</scope>
</reference>